<dbReference type="GeneID" id="25736773"/>
<name>A0A0D2NG85_9CHLO</name>
<accession>A0A0D2NG85</accession>
<evidence type="ECO:0000313" key="1">
    <source>
        <dbReference type="EMBL" id="KIZ04061.1"/>
    </source>
</evidence>
<dbReference type="STRING" id="145388.A0A0D2NG85"/>
<organism evidence="1 2">
    <name type="scientific">Monoraphidium neglectum</name>
    <dbReference type="NCBI Taxonomy" id="145388"/>
    <lineage>
        <taxon>Eukaryota</taxon>
        <taxon>Viridiplantae</taxon>
        <taxon>Chlorophyta</taxon>
        <taxon>core chlorophytes</taxon>
        <taxon>Chlorophyceae</taxon>
        <taxon>CS clade</taxon>
        <taxon>Sphaeropleales</taxon>
        <taxon>Selenastraceae</taxon>
        <taxon>Monoraphidium</taxon>
    </lineage>
</organism>
<dbReference type="Proteomes" id="UP000054498">
    <property type="component" value="Unassembled WGS sequence"/>
</dbReference>
<sequence>APDASDHEQKLPQFRQSVHEMYAAVADKPLTVDNVRLESLGGAPGEPPPPLRTQQAVLDRELARVYDARSLREVHAALETAVEHLQQLEAFKRIDALIDDEPPVRLKQRWF</sequence>
<gene>
    <name evidence="1" type="ORF">MNEG_3895</name>
</gene>
<reference evidence="1 2" key="1">
    <citation type="journal article" date="2013" name="BMC Genomics">
        <title>Reconstruction of the lipid metabolism for the microalga Monoraphidium neglectum from its genome sequence reveals characteristics suitable for biofuel production.</title>
        <authorList>
            <person name="Bogen C."/>
            <person name="Al-Dilaimi A."/>
            <person name="Albersmeier A."/>
            <person name="Wichmann J."/>
            <person name="Grundmann M."/>
            <person name="Rupp O."/>
            <person name="Lauersen K.J."/>
            <person name="Blifernez-Klassen O."/>
            <person name="Kalinowski J."/>
            <person name="Goesmann A."/>
            <person name="Mussgnug J.H."/>
            <person name="Kruse O."/>
        </authorList>
    </citation>
    <scope>NUCLEOTIDE SEQUENCE [LARGE SCALE GENOMIC DNA]</scope>
    <source>
        <strain evidence="1 2">SAG 48.87</strain>
    </source>
</reference>
<proteinExistence type="predicted"/>
<protein>
    <submittedName>
        <fullName evidence="1">Uncharacterized protein</fullName>
    </submittedName>
</protein>
<dbReference type="AlphaFoldDB" id="A0A0D2NG85"/>
<feature type="non-terminal residue" evidence="1">
    <location>
        <position position="1"/>
    </location>
</feature>
<dbReference type="KEGG" id="mng:MNEG_3895"/>
<dbReference type="RefSeq" id="XP_013903080.1">
    <property type="nucleotide sequence ID" value="XM_014047626.1"/>
</dbReference>
<keyword evidence="2" id="KW-1185">Reference proteome</keyword>
<evidence type="ECO:0000313" key="2">
    <source>
        <dbReference type="Proteomes" id="UP000054498"/>
    </source>
</evidence>
<dbReference type="EMBL" id="KK100732">
    <property type="protein sequence ID" value="KIZ04061.1"/>
    <property type="molecule type" value="Genomic_DNA"/>
</dbReference>